<organism evidence="2 3">
    <name type="scientific">Methyloceanibacter methanicus</name>
    <dbReference type="NCBI Taxonomy" id="1774968"/>
    <lineage>
        <taxon>Bacteria</taxon>
        <taxon>Pseudomonadati</taxon>
        <taxon>Pseudomonadota</taxon>
        <taxon>Alphaproteobacteria</taxon>
        <taxon>Hyphomicrobiales</taxon>
        <taxon>Hyphomicrobiaceae</taxon>
        <taxon>Methyloceanibacter</taxon>
    </lineage>
</organism>
<gene>
    <name evidence="2" type="ORF">AUC68_04340</name>
</gene>
<dbReference type="Proteomes" id="UP000094501">
    <property type="component" value="Unassembled WGS sequence"/>
</dbReference>
<dbReference type="EMBL" id="LPWG01000011">
    <property type="protein sequence ID" value="ODR99237.1"/>
    <property type="molecule type" value="Genomic_DNA"/>
</dbReference>
<dbReference type="AlphaFoldDB" id="A0A1E3W0B9"/>
<keyword evidence="3" id="KW-1185">Reference proteome</keyword>
<evidence type="ECO:0000313" key="2">
    <source>
        <dbReference type="EMBL" id="ODR99237.1"/>
    </source>
</evidence>
<accession>A0A1E3W0B9</accession>
<protein>
    <submittedName>
        <fullName evidence="2">Uncharacterized protein</fullName>
    </submittedName>
</protein>
<evidence type="ECO:0000256" key="1">
    <source>
        <dbReference type="SAM" id="MobiDB-lite"/>
    </source>
</evidence>
<evidence type="ECO:0000313" key="3">
    <source>
        <dbReference type="Proteomes" id="UP000094501"/>
    </source>
</evidence>
<sequence length="96" mass="10190">MGIARGGQALADTGDAPVQVGVEGLGHARPDQNKQRAQALEALPRAVDPLMAVRRRGQRCVGDVQLGQGNRAQRLAHGQGRVKLVTHRSPASVNLR</sequence>
<feature type="region of interest" description="Disordered" evidence="1">
    <location>
        <begin position="1"/>
        <end position="35"/>
    </location>
</feature>
<proteinExistence type="predicted"/>
<comment type="caution">
    <text evidence="2">The sequence shown here is derived from an EMBL/GenBank/DDBJ whole genome shotgun (WGS) entry which is preliminary data.</text>
</comment>
<reference evidence="2 3" key="1">
    <citation type="journal article" date="2016" name="Environ. Microbiol.">
        <title>New Methyloceanibacter diversity from North Sea sediments includes methanotroph containing solely the soluble methane monooxygenase.</title>
        <authorList>
            <person name="Vekeman B."/>
            <person name="Kerckhof F.M."/>
            <person name="Cremers G."/>
            <person name="de Vos P."/>
            <person name="Vandamme P."/>
            <person name="Boon N."/>
            <person name="Op den Camp H.J."/>
            <person name="Heylen K."/>
        </authorList>
    </citation>
    <scope>NUCLEOTIDE SEQUENCE [LARGE SCALE GENOMIC DNA]</scope>
    <source>
        <strain evidence="2 3">R-67174</strain>
    </source>
</reference>
<name>A0A1E3W0B9_9HYPH</name>